<dbReference type="OrthoDB" id="539704at2"/>
<dbReference type="NCBIfam" id="TIGR01007">
    <property type="entry name" value="eps_fam"/>
    <property type="match status" value="1"/>
</dbReference>
<keyword evidence="11" id="KW-0472">Membrane</keyword>
<keyword evidence="3" id="KW-0808">Transferase</keyword>
<dbReference type="Gene3D" id="3.40.50.300">
    <property type="entry name" value="P-loop containing nucleotide triphosphate hydrolases"/>
    <property type="match status" value="1"/>
</dbReference>
<dbReference type="EC" id="2.7.10.2" evidence="2"/>
<accession>A2BXT2</accession>
<dbReference type="InterPro" id="IPR027417">
    <property type="entry name" value="P-loop_NTPase"/>
</dbReference>
<keyword evidence="9" id="KW-0175">Coiled coil</keyword>
<keyword evidence="11" id="KW-0812">Transmembrane</keyword>
<evidence type="ECO:0000256" key="11">
    <source>
        <dbReference type="SAM" id="Phobius"/>
    </source>
</evidence>
<dbReference type="GeneID" id="60201467"/>
<dbReference type="Pfam" id="PF13614">
    <property type="entry name" value="AAA_31"/>
    <property type="match status" value="1"/>
</dbReference>
<dbReference type="EMBL" id="CP000552">
    <property type="protein sequence ID" value="ABM72593.1"/>
    <property type="molecule type" value="Genomic_DNA"/>
</dbReference>
<comment type="similarity">
    <text evidence="1">Belongs to the CpsD/CapB family.</text>
</comment>
<dbReference type="Proteomes" id="UP000001589">
    <property type="component" value="Chromosome"/>
</dbReference>
<evidence type="ECO:0000256" key="1">
    <source>
        <dbReference type="ARBA" id="ARBA00007316"/>
    </source>
</evidence>
<protein>
    <recommendedName>
        <fullName evidence="2">non-specific protein-tyrosine kinase</fullName>
        <ecNumber evidence="2">2.7.10.2</ecNumber>
    </recommendedName>
</protein>
<dbReference type="GO" id="GO:0004715">
    <property type="term" value="F:non-membrane spanning protein tyrosine kinase activity"/>
    <property type="evidence" value="ECO:0007669"/>
    <property type="project" value="UniProtKB-EC"/>
</dbReference>
<dbReference type="HOGENOM" id="CLU_009912_2_2_3"/>
<evidence type="ECO:0000256" key="3">
    <source>
        <dbReference type="ARBA" id="ARBA00022679"/>
    </source>
</evidence>
<evidence type="ECO:0000256" key="7">
    <source>
        <dbReference type="ARBA" id="ARBA00023137"/>
    </source>
</evidence>
<organism evidence="13 14">
    <name type="scientific">Prochlorococcus marinus (strain MIT 9515)</name>
    <dbReference type="NCBI Taxonomy" id="167542"/>
    <lineage>
        <taxon>Bacteria</taxon>
        <taxon>Bacillati</taxon>
        <taxon>Cyanobacteriota</taxon>
        <taxon>Cyanophyceae</taxon>
        <taxon>Synechococcales</taxon>
        <taxon>Prochlorococcaceae</taxon>
        <taxon>Prochlorococcus</taxon>
    </lineage>
</organism>
<dbReference type="PANTHER" id="PTHR32309">
    <property type="entry name" value="TYROSINE-PROTEIN KINASE"/>
    <property type="match status" value="1"/>
</dbReference>
<gene>
    <name evidence="13" type="ordered locus">P9515_13861</name>
</gene>
<feature type="coiled-coil region" evidence="9">
    <location>
        <begin position="231"/>
        <end position="265"/>
    </location>
</feature>
<name>A2BXT2_PROM5</name>
<dbReference type="KEGG" id="pmc:P9515_13861"/>
<evidence type="ECO:0000256" key="9">
    <source>
        <dbReference type="SAM" id="Coils"/>
    </source>
</evidence>
<dbReference type="eggNOG" id="COG0489">
    <property type="taxonomic scope" value="Bacteria"/>
</dbReference>
<evidence type="ECO:0000256" key="4">
    <source>
        <dbReference type="ARBA" id="ARBA00022741"/>
    </source>
</evidence>
<dbReference type="InterPro" id="IPR050445">
    <property type="entry name" value="Bact_polysacc_biosynth/exp"/>
</dbReference>
<evidence type="ECO:0000313" key="14">
    <source>
        <dbReference type="Proteomes" id="UP000001589"/>
    </source>
</evidence>
<evidence type="ECO:0000256" key="2">
    <source>
        <dbReference type="ARBA" id="ARBA00011903"/>
    </source>
</evidence>
<proteinExistence type="inferred from homology"/>
<dbReference type="CDD" id="cd05387">
    <property type="entry name" value="BY-kinase"/>
    <property type="match status" value="1"/>
</dbReference>
<keyword evidence="5" id="KW-0418">Kinase</keyword>
<dbReference type="InterPro" id="IPR005702">
    <property type="entry name" value="Wzc-like_C"/>
</dbReference>
<comment type="catalytic activity">
    <reaction evidence="8">
        <text>L-tyrosyl-[protein] + ATP = O-phospho-L-tyrosyl-[protein] + ADP + H(+)</text>
        <dbReference type="Rhea" id="RHEA:10596"/>
        <dbReference type="Rhea" id="RHEA-COMP:10136"/>
        <dbReference type="Rhea" id="RHEA-COMP:20101"/>
        <dbReference type="ChEBI" id="CHEBI:15378"/>
        <dbReference type="ChEBI" id="CHEBI:30616"/>
        <dbReference type="ChEBI" id="CHEBI:46858"/>
        <dbReference type="ChEBI" id="CHEBI:61978"/>
        <dbReference type="ChEBI" id="CHEBI:456216"/>
        <dbReference type="EC" id="2.7.10.2"/>
    </reaction>
</comment>
<evidence type="ECO:0000256" key="8">
    <source>
        <dbReference type="ARBA" id="ARBA00051245"/>
    </source>
</evidence>
<keyword evidence="4" id="KW-0547">Nucleotide-binding</keyword>
<keyword evidence="6" id="KW-0067">ATP-binding</keyword>
<dbReference type="GO" id="GO:0005886">
    <property type="term" value="C:plasma membrane"/>
    <property type="evidence" value="ECO:0007669"/>
    <property type="project" value="TreeGrafter"/>
</dbReference>
<feature type="transmembrane region" description="Helical" evidence="11">
    <location>
        <begin position="43"/>
        <end position="60"/>
    </location>
</feature>
<feature type="domain" description="AAA" evidence="12">
    <location>
        <begin position="545"/>
        <end position="664"/>
    </location>
</feature>
<keyword evidence="11" id="KW-1133">Transmembrane helix</keyword>
<dbReference type="RefSeq" id="WP_011820690.1">
    <property type="nucleotide sequence ID" value="NC_008817.1"/>
</dbReference>
<dbReference type="GO" id="GO:0005524">
    <property type="term" value="F:ATP binding"/>
    <property type="evidence" value="ECO:0007669"/>
    <property type="project" value="UniProtKB-KW"/>
</dbReference>
<evidence type="ECO:0000256" key="6">
    <source>
        <dbReference type="ARBA" id="ARBA00022840"/>
    </source>
</evidence>
<evidence type="ECO:0000256" key="5">
    <source>
        <dbReference type="ARBA" id="ARBA00022777"/>
    </source>
</evidence>
<dbReference type="eggNOG" id="COG3206">
    <property type="taxonomic scope" value="Bacteria"/>
</dbReference>
<dbReference type="InterPro" id="IPR025669">
    <property type="entry name" value="AAA_dom"/>
</dbReference>
<sequence length="780" mass="88611">MNNTSKNNSNEEINPSQILNNNESEEKTSLEFLLDLILRRKKIFLLTLIIFSSFSLIRTTREKIYNPIYKGEFSILIKDPIKQASSIAGSSEGMLLAKNFMGATNTDLEQDIPTLRELLLSELVLYDISKKYKLDTKSLSQRINIKRDPRAKGILEFSLTSKDPKKDKLLLEDLSDLYVNYASLRTQKKLSSGLAFLSNQEPAIKIKNSQLLEKLENFRRKNNYVDPINQGDSLKVDINEINQDITQLQRNIERLKNVKEDIAKGKVDSSSYRELVGDSKRGAATVEITNPEEKLNLQVKELNEQLGNALRVYTPNSSVVRNIKARLDQLKPKVKEKQLRGVDIAIQSAQDNIKLKKSTLSDLNSKFDNLLTEINDYSEIIFELESSTANLGGIISAKEQLQLELAQDSSPWTVIKPPTFLAARIYPSYSQELSKSLLIAIFVGLGLALLRDKFDNVYHSAEEVRNELKYPFLGHVPYVDYFSDIREEQKSIINDISLINNNENIESYDRFFYQESLRNIYTSLRFLNSDNPIKVITMTSSIPKEGKSLINILLSKTLSEMDLKILQIDADLRRPQIHSRLGLNNLTGLSNILTNPSLTLEDVIQSVPGFKNWDVITSGTKPPDPTRLLNSEKMRTFIKDIKESDKYDLIVFDTPPVIGLADSLLVSEKSDGLILLVSTNSVNKSLPKESISRSIKSGTHFLGIITNAIKKESKNVLKNGYEDYAYAAYSTYGIDLNNENSEKTEQISNLNDNDQFNKLKELIFKNLRIIFDKSMKWLDD</sequence>
<evidence type="ECO:0000256" key="10">
    <source>
        <dbReference type="SAM" id="MobiDB-lite"/>
    </source>
</evidence>
<dbReference type="AlphaFoldDB" id="A2BXT2"/>
<evidence type="ECO:0000259" key="12">
    <source>
        <dbReference type="Pfam" id="PF13614"/>
    </source>
</evidence>
<dbReference type="PANTHER" id="PTHR32309:SF13">
    <property type="entry name" value="FERRIC ENTEROBACTIN TRANSPORT PROTEIN FEPE"/>
    <property type="match status" value="1"/>
</dbReference>
<evidence type="ECO:0000313" key="13">
    <source>
        <dbReference type="EMBL" id="ABM72593.1"/>
    </source>
</evidence>
<keyword evidence="7" id="KW-0829">Tyrosine-protein kinase</keyword>
<reference evidence="13 14" key="1">
    <citation type="journal article" date="2007" name="PLoS Genet.">
        <title>Patterns and implications of gene gain and loss in the evolution of Prochlorococcus.</title>
        <authorList>
            <person name="Kettler G.C."/>
            <person name="Martiny A.C."/>
            <person name="Huang K."/>
            <person name="Zucker J."/>
            <person name="Coleman M.L."/>
            <person name="Rodrigue S."/>
            <person name="Chen F."/>
            <person name="Lapidus A."/>
            <person name="Ferriera S."/>
            <person name="Johnson J."/>
            <person name="Steglich C."/>
            <person name="Church G.M."/>
            <person name="Richardson P."/>
            <person name="Chisholm S.W."/>
        </authorList>
    </citation>
    <scope>NUCLEOTIDE SEQUENCE [LARGE SCALE GENOMIC DNA]</scope>
    <source>
        <strain evidence="13 14">MIT 9515</strain>
    </source>
</reference>
<feature type="region of interest" description="Disordered" evidence="10">
    <location>
        <begin position="1"/>
        <end position="21"/>
    </location>
</feature>
<dbReference type="SUPFAM" id="SSF52540">
    <property type="entry name" value="P-loop containing nucleoside triphosphate hydrolases"/>
    <property type="match status" value="1"/>
</dbReference>
<dbReference type="STRING" id="167542.P9515_13861"/>